<evidence type="ECO:0000259" key="10">
    <source>
        <dbReference type="PROSITE" id="PS50850"/>
    </source>
</evidence>
<feature type="transmembrane region" description="Helical" evidence="9">
    <location>
        <begin position="357"/>
        <end position="380"/>
    </location>
</feature>
<feature type="transmembrane region" description="Helical" evidence="9">
    <location>
        <begin position="20"/>
        <end position="42"/>
    </location>
</feature>
<dbReference type="InterPro" id="IPR001958">
    <property type="entry name" value="Tet-R_TetA/multi-R_MdtG-like"/>
</dbReference>
<feature type="transmembrane region" description="Helical" evidence="9">
    <location>
        <begin position="79"/>
        <end position="101"/>
    </location>
</feature>
<evidence type="ECO:0000256" key="9">
    <source>
        <dbReference type="SAM" id="Phobius"/>
    </source>
</evidence>
<dbReference type="InterPro" id="IPR011701">
    <property type="entry name" value="MFS"/>
</dbReference>
<dbReference type="Gene3D" id="1.20.1250.20">
    <property type="entry name" value="MFS general substrate transporter like domains"/>
    <property type="match status" value="1"/>
</dbReference>
<keyword evidence="5 9" id="KW-1133">Transmembrane helix</keyword>
<evidence type="ECO:0000256" key="7">
    <source>
        <dbReference type="ARBA" id="ARBA00038075"/>
    </source>
</evidence>
<accession>A0A1Y0IIL1</accession>
<dbReference type="PANTHER" id="PTHR23513:SF9">
    <property type="entry name" value="ENTEROBACTIN EXPORTER ENTS"/>
    <property type="match status" value="1"/>
</dbReference>
<dbReference type="PROSITE" id="PS50850">
    <property type="entry name" value="MFS"/>
    <property type="match status" value="1"/>
</dbReference>
<feature type="transmembrane region" description="Helical" evidence="9">
    <location>
        <begin position="300"/>
        <end position="318"/>
    </location>
</feature>
<comment type="subcellular location">
    <subcellularLocation>
        <location evidence="1">Cell membrane</location>
        <topology evidence="1">Multi-pass membrane protein</topology>
    </subcellularLocation>
</comment>
<feature type="transmembrane region" description="Helical" evidence="9">
    <location>
        <begin position="48"/>
        <end position="72"/>
    </location>
</feature>
<keyword evidence="3" id="KW-1003">Cell membrane</keyword>
<feature type="transmembrane region" description="Helical" evidence="9">
    <location>
        <begin position="237"/>
        <end position="260"/>
    </location>
</feature>
<evidence type="ECO:0000256" key="4">
    <source>
        <dbReference type="ARBA" id="ARBA00022692"/>
    </source>
</evidence>
<keyword evidence="2" id="KW-0813">Transport</keyword>
<dbReference type="KEGG" id="tum:CBW65_03880"/>
<dbReference type="PRINTS" id="PR01035">
    <property type="entry name" value="TCRTETA"/>
</dbReference>
<dbReference type="InterPro" id="IPR020846">
    <property type="entry name" value="MFS_dom"/>
</dbReference>
<feature type="transmembrane region" description="Helical" evidence="9">
    <location>
        <begin position="107"/>
        <end position="127"/>
    </location>
</feature>
<evidence type="ECO:0000256" key="5">
    <source>
        <dbReference type="ARBA" id="ARBA00022989"/>
    </source>
</evidence>
<gene>
    <name evidence="11" type="ORF">CBW65_03880</name>
</gene>
<dbReference type="GO" id="GO:0005886">
    <property type="term" value="C:plasma membrane"/>
    <property type="evidence" value="ECO:0007669"/>
    <property type="project" value="UniProtKB-SubCell"/>
</dbReference>
<keyword evidence="6 9" id="KW-0472">Membrane</keyword>
<keyword evidence="12" id="KW-1185">Reference proteome</keyword>
<evidence type="ECO:0000256" key="8">
    <source>
        <dbReference type="ARBA" id="ARBA00040914"/>
    </source>
</evidence>
<dbReference type="AlphaFoldDB" id="A0A1Y0IIL1"/>
<dbReference type="SUPFAM" id="SSF103473">
    <property type="entry name" value="MFS general substrate transporter"/>
    <property type="match status" value="1"/>
</dbReference>
<sequence length="427" mass="45867">MSQVRVYGQMLQNWRFLSLWSGSLLSGIGDAVIMVSLVWMVYQQTGSPFLLSMTLICLEFPKFLAAPLFGVFLDRVPAILFAVLSNLISGGLFLFLMIVPLEGGVSYAWFMLLIALSSSLAPVTKAATNMIIAETVPKERLIQANSLMNIQFDLALSLGPVIGGILMAFGEMQMAYLLNALTFFASAGLYYAAMPPQARTKRREVVGEKTVGGRFQLWRQELGAGVGFLLKSQVIRVVVAVNLLWNLLIWGTSSALLPIFSSHHLSVEASGYGLLMATLSVGIVIGSFVTGAIKVEKPALRNLVFLSIAAHGMAYGLLAVSGNLLWAVFVLVLAGITSAPAMIYIRTLMQLTVPAEMMGRVFTVSSAFVALGYPLGTTLAASSVSAVGEANVAWLFAAFGGVTVLLTLLMLWTVRESNQQASETTTV</sequence>
<evidence type="ECO:0000256" key="1">
    <source>
        <dbReference type="ARBA" id="ARBA00004651"/>
    </source>
</evidence>
<feature type="transmembrane region" description="Helical" evidence="9">
    <location>
        <begin position="392"/>
        <end position="412"/>
    </location>
</feature>
<dbReference type="OrthoDB" id="2370632at2"/>
<proteinExistence type="inferred from homology"/>
<feature type="transmembrane region" description="Helical" evidence="9">
    <location>
        <begin position="324"/>
        <end position="345"/>
    </location>
</feature>
<dbReference type="GO" id="GO:0022857">
    <property type="term" value="F:transmembrane transporter activity"/>
    <property type="evidence" value="ECO:0007669"/>
    <property type="project" value="InterPro"/>
</dbReference>
<evidence type="ECO:0000313" key="11">
    <source>
        <dbReference type="EMBL" id="ARU60297.1"/>
    </source>
</evidence>
<evidence type="ECO:0000256" key="2">
    <source>
        <dbReference type="ARBA" id="ARBA00022448"/>
    </source>
</evidence>
<evidence type="ECO:0000313" key="12">
    <source>
        <dbReference type="Proteomes" id="UP000195437"/>
    </source>
</evidence>
<evidence type="ECO:0000256" key="3">
    <source>
        <dbReference type="ARBA" id="ARBA00022475"/>
    </source>
</evidence>
<dbReference type="Pfam" id="PF07690">
    <property type="entry name" value="MFS_1"/>
    <property type="match status" value="1"/>
</dbReference>
<dbReference type="RefSeq" id="WP_087455684.1">
    <property type="nucleotide sequence ID" value="NZ_CP021434.1"/>
</dbReference>
<dbReference type="PANTHER" id="PTHR23513">
    <property type="entry name" value="INTEGRAL MEMBRANE EFFLUX PROTEIN-RELATED"/>
    <property type="match status" value="1"/>
</dbReference>
<feature type="transmembrane region" description="Helical" evidence="9">
    <location>
        <begin position="175"/>
        <end position="193"/>
    </location>
</feature>
<evidence type="ECO:0000256" key="6">
    <source>
        <dbReference type="ARBA" id="ARBA00023136"/>
    </source>
</evidence>
<keyword evidence="4 9" id="KW-0812">Transmembrane</keyword>
<feature type="transmembrane region" description="Helical" evidence="9">
    <location>
        <begin position="272"/>
        <end position="293"/>
    </location>
</feature>
<protein>
    <recommendedName>
        <fullName evidence="8">Multidrug efflux pump Tap</fullName>
    </recommendedName>
</protein>
<dbReference type="InterPro" id="IPR036259">
    <property type="entry name" value="MFS_trans_sf"/>
</dbReference>
<name>A0A1Y0IIL1_9BACL</name>
<reference evidence="12" key="1">
    <citation type="submission" date="2017-05" db="EMBL/GenBank/DDBJ databases">
        <authorList>
            <person name="Sung H."/>
        </authorList>
    </citation>
    <scope>NUCLEOTIDE SEQUENCE [LARGE SCALE GENOMIC DNA]</scope>
    <source>
        <strain evidence="12">AR23208</strain>
    </source>
</reference>
<dbReference type="EMBL" id="CP021434">
    <property type="protein sequence ID" value="ARU60297.1"/>
    <property type="molecule type" value="Genomic_DNA"/>
</dbReference>
<comment type="similarity">
    <text evidence="7">Belongs to the major facilitator superfamily. Drug:H(+) antiporter-3 (DHA3) (TC 2.A.1.21) family.</text>
</comment>
<feature type="domain" description="Major facilitator superfamily (MFS) profile" evidence="10">
    <location>
        <begin position="220"/>
        <end position="427"/>
    </location>
</feature>
<feature type="transmembrane region" description="Helical" evidence="9">
    <location>
        <begin position="147"/>
        <end position="169"/>
    </location>
</feature>
<dbReference type="Proteomes" id="UP000195437">
    <property type="component" value="Chromosome"/>
</dbReference>
<dbReference type="CDD" id="cd06173">
    <property type="entry name" value="MFS_MefA_like"/>
    <property type="match status" value="1"/>
</dbReference>
<organism evidence="11 12">
    <name type="scientific">Tumebacillus avium</name>
    <dbReference type="NCBI Taxonomy" id="1903704"/>
    <lineage>
        <taxon>Bacteria</taxon>
        <taxon>Bacillati</taxon>
        <taxon>Bacillota</taxon>
        <taxon>Bacilli</taxon>
        <taxon>Bacillales</taxon>
        <taxon>Alicyclobacillaceae</taxon>
        <taxon>Tumebacillus</taxon>
    </lineage>
</organism>